<proteinExistence type="predicted"/>
<reference evidence="1 2" key="1">
    <citation type="submission" date="2020-08" db="EMBL/GenBank/DDBJ databases">
        <title>Whole genome shotgun sequence of Actinocatenispora thailandica NBRC 105041.</title>
        <authorList>
            <person name="Komaki H."/>
            <person name="Tamura T."/>
        </authorList>
    </citation>
    <scope>NUCLEOTIDE SEQUENCE [LARGE SCALE GENOMIC DNA]</scope>
    <source>
        <strain evidence="1 2">NBRC 105041</strain>
    </source>
</reference>
<dbReference type="RefSeq" id="WP_203964275.1">
    <property type="nucleotide sequence ID" value="NZ_AP023355.1"/>
</dbReference>
<dbReference type="EMBL" id="AP023355">
    <property type="protein sequence ID" value="BCJ38201.1"/>
    <property type="molecule type" value="Genomic_DNA"/>
</dbReference>
<evidence type="ECO:0000313" key="1">
    <source>
        <dbReference type="EMBL" id="BCJ38201.1"/>
    </source>
</evidence>
<organism evidence="1 2">
    <name type="scientific">Actinocatenispora thailandica</name>
    <dbReference type="NCBI Taxonomy" id="227318"/>
    <lineage>
        <taxon>Bacteria</taxon>
        <taxon>Bacillati</taxon>
        <taxon>Actinomycetota</taxon>
        <taxon>Actinomycetes</taxon>
        <taxon>Micromonosporales</taxon>
        <taxon>Micromonosporaceae</taxon>
        <taxon>Actinocatenispora</taxon>
    </lineage>
</organism>
<dbReference type="Proteomes" id="UP000611640">
    <property type="component" value="Chromosome"/>
</dbReference>
<dbReference type="KEGG" id="atl:Athai_57040"/>
<protein>
    <submittedName>
        <fullName evidence="1">Uncharacterized protein</fullName>
    </submittedName>
</protein>
<keyword evidence="2" id="KW-1185">Reference proteome</keyword>
<evidence type="ECO:0000313" key="2">
    <source>
        <dbReference type="Proteomes" id="UP000611640"/>
    </source>
</evidence>
<sequence length="120" mass="13471">MRDGYYATFDGTDFEASPDGAALHLYADAVRDGFDEVAPGRFRRVVAFGAVTRFGYLTTRCVWRGEPFKVLGDRGDWLRVEYTGGRAPVAEALGLERFDRGVYQAWAPAAEVTELREERI</sequence>
<gene>
    <name evidence="1" type="ORF">Athai_57040</name>
</gene>
<name>A0A7R7DV36_9ACTN</name>
<dbReference type="AlphaFoldDB" id="A0A7R7DV36"/>
<accession>A0A7R7DV36</accession>